<dbReference type="Proteomes" id="UP000004835">
    <property type="component" value="Unassembled WGS sequence"/>
</dbReference>
<organism evidence="1 2">
    <name type="scientific">Enterococcus casseliflavus ATCC 12755</name>
    <dbReference type="NCBI Taxonomy" id="888066"/>
    <lineage>
        <taxon>Bacteria</taxon>
        <taxon>Bacillati</taxon>
        <taxon>Bacillota</taxon>
        <taxon>Bacilli</taxon>
        <taxon>Lactobacillales</taxon>
        <taxon>Enterococcaceae</taxon>
        <taxon>Enterococcus</taxon>
    </lineage>
</organism>
<comment type="caution">
    <text evidence="1">The sequence shown here is derived from an EMBL/GenBank/DDBJ whole genome shotgun (WGS) entry which is preliminary data.</text>
</comment>
<accession>F0EHA3</accession>
<proteinExistence type="predicted"/>
<name>F0EHA3_ENTCA</name>
<protein>
    <submittedName>
        <fullName evidence="1">Uncharacterized protein</fullName>
    </submittedName>
</protein>
<gene>
    <name evidence="1" type="ORF">HMPREF9087_0795</name>
</gene>
<dbReference type="AlphaFoldDB" id="F0EHA3"/>
<sequence length="66" mass="7469">MLDSNGNVKFRNFNQKVNGNNSLLGKILKQAMLKKITQDMAEESGKIKDKTEIGKLQLHVRIKLSI</sequence>
<reference evidence="1 2" key="1">
    <citation type="submission" date="2011-01" db="EMBL/GenBank/DDBJ databases">
        <authorList>
            <person name="Muzny D."/>
            <person name="Qin X."/>
            <person name="Deng J."/>
            <person name="Jiang H."/>
            <person name="Liu Y."/>
            <person name="Qu J."/>
            <person name="Song X.-Z."/>
            <person name="Zhang L."/>
            <person name="Thornton R."/>
            <person name="Coyle M."/>
            <person name="Francisco L."/>
            <person name="Jackson L."/>
            <person name="Javaid M."/>
            <person name="Korchina V."/>
            <person name="Kovar C."/>
            <person name="Mata R."/>
            <person name="Mathew T."/>
            <person name="Ngo R."/>
            <person name="Nguyen L."/>
            <person name="Nguyen N."/>
            <person name="Okwuonu G."/>
            <person name="Ongeri F."/>
            <person name="Pham C."/>
            <person name="Simmons D."/>
            <person name="Wilczek-Boney K."/>
            <person name="Hale W."/>
            <person name="Jakkamsetti A."/>
            <person name="Pham P."/>
            <person name="Ruth R."/>
            <person name="San Lucas F."/>
            <person name="Warren J."/>
            <person name="Zhang J."/>
            <person name="Zhao Z."/>
            <person name="Zhou C."/>
            <person name="Zhu D."/>
            <person name="Lee S."/>
            <person name="Bess C."/>
            <person name="Blankenburg K."/>
            <person name="Forbes L."/>
            <person name="Fu Q."/>
            <person name="Gubbala S."/>
            <person name="Hirani K."/>
            <person name="Jayaseelan J.C."/>
            <person name="Lara F."/>
            <person name="Munidasa M."/>
            <person name="Palculict T."/>
            <person name="Patil S."/>
            <person name="Pu L.-L."/>
            <person name="Saada N."/>
            <person name="Tang L."/>
            <person name="Weissenberger G."/>
            <person name="Zhu Y."/>
            <person name="Hemphill L."/>
            <person name="Shang Y."/>
            <person name="Youmans B."/>
            <person name="Ayvaz T."/>
            <person name="Ross M."/>
            <person name="Santibanez J."/>
            <person name="Aqrawi P."/>
            <person name="Gross S."/>
            <person name="Joshi V."/>
            <person name="Fowler G."/>
            <person name="Nazareth L."/>
            <person name="Reid J."/>
            <person name="Worley K."/>
            <person name="Petrosino J."/>
            <person name="Highlander S."/>
            <person name="Gibbs R."/>
        </authorList>
    </citation>
    <scope>NUCLEOTIDE SEQUENCE [LARGE SCALE GENOMIC DNA]</scope>
    <source>
        <strain evidence="1 2">ATCC 12755</strain>
    </source>
</reference>
<evidence type="ECO:0000313" key="2">
    <source>
        <dbReference type="Proteomes" id="UP000004835"/>
    </source>
</evidence>
<dbReference type="HOGENOM" id="CLU_2824326_0_0_9"/>
<evidence type="ECO:0000313" key="1">
    <source>
        <dbReference type="EMBL" id="EGC70417.1"/>
    </source>
</evidence>
<dbReference type="EMBL" id="AEWT01000007">
    <property type="protein sequence ID" value="EGC70417.1"/>
    <property type="molecule type" value="Genomic_DNA"/>
</dbReference>